<keyword evidence="2" id="KW-0539">Nucleus</keyword>
<evidence type="ECO:0000313" key="4">
    <source>
        <dbReference type="EMBL" id="KAE9462754.1"/>
    </source>
</evidence>
<dbReference type="SMART" id="SM00743">
    <property type="entry name" value="Agenet"/>
    <property type="match status" value="2"/>
</dbReference>
<dbReference type="GO" id="GO:0005634">
    <property type="term" value="C:nucleus"/>
    <property type="evidence" value="ECO:0007669"/>
    <property type="project" value="UniProtKB-SubCell"/>
</dbReference>
<gene>
    <name evidence="4" type="ORF">C3L33_05338</name>
</gene>
<evidence type="ECO:0000256" key="1">
    <source>
        <dbReference type="ARBA" id="ARBA00004123"/>
    </source>
</evidence>
<proteinExistence type="predicted"/>
<dbReference type="PROSITE" id="PS51138">
    <property type="entry name" value="ENT"/>
    <property type="match status" value="1"/>
</dbReference>
<dbReference type="Gene3D" id="1.10.1240.40">
    <property type="entry name" value="ENT domain"/>
    <property type="match status" value="1"/>
</dbReference>
<dbReference type="InterPro" id="IPR014002">
    <property type="entry name" value="Agenet_dom_plant"/>
</dbReference>
<dbReference type="PANTHER" id="PTHR31917">
    <property type="entry name" value="AGENET DOMAIN-CONTAINING PROTEIN-RELATED"/>
    <property type="match status" value="1"/>
</dbReference>
<comment type="subcellular location">
    <subcellularLocation>
        <location evidence="1">Nucleus</location>
    </subcellularLocation>
</comment>
<feature type="domain" description="ENT" evidence="3">
    <location>
        <begin position="351"/>
        <end position="415"/>
    </location>
</feature>
<dbReference type="SUPFAM" id="SSF158639">
    <property type="entry name" value="ENT-like"/>
    <property type="match status" value="1"/>
</dbReference>
<accession>A0A6A4M2Y6</accession>
<dbReference type="PANTHER" id="PTHR31917:SF5">
    <property type="entry name" value="OS02G0204500 PROTEIN"/>
    <property type="match status" value="1"/>
</dbReference>
<dbReference type="InterPro" id="IPR008395">
    <property type="entry name" value="Agenet-like_dom"/>
</dbReference>
<name>A0A6A4M2Y6_9ERIC</name>
<dbReference type="SMART" id="SM01191">
    <property type="entry name" value="ENT"/>
    <property type="match status" value="1"/>
</dbReference>
<dbReference type="Pfam" id="PF05641">
    <property type="entry name" value="Agenet"/>
    <property type="match status" value="1"/>
</dbReference>
<evidence type="ECO:0000313" key="5">
    <source>
        <dbReference type="Proteomes" id="UP000428333"/>
    </source>
</evidence>
<dbReference type="AlphaFoldDB" id="A0A6A4M2Y6"/>
<protein>
    <recommendedName>
        <fullName evidence="3">ENT domain-containing protein</fullName>
    </recommendedName>
</protein>
<keyword evidence="5" id="KW-1185">Reference proteome</keyword>
<dbReference type="EMBL" id="QEFC01000674">
    <property type="protein sequence ID" value="KAE9462754.1"/>
    <property type="molecule type" value="Genomic_DNA"/>
</dbReference>
<evidence type="ECO:0000259" key="3">
    <source>
        <dbReference type="PROSITE" id="PS51138"/>
    </source>
</evidence>
<comment type="caution">
    <text evidence="4">The sequence shown here is derived from an EMBL/GenBank/DDBJ whole genome shotgun (WGS) entry which is preliminary data.</text>
</comment>
<evidence type="ECO:0000256" key="2">
    <source>
        <dbReference type="ARBA" id="ARBA00023242"/>
    </source>
</evidence>
<dbReference type="OrthoDB" id="663550at2759"/>
<dbReference type="InterPro" id="IPR036142">
    <property type="entry name" value="ENT_dom-like_sf"/>
</dbReference>
<organism evidence="4 5">
    <name type="scientific">Rhododendron williamsianum</name>
    <dbReference type="NCBI Taxonomy" id="262921"/>
    <lineage>
        <taxon>Eukaryota</taxon>
        <taxon>Viridiplantae</taxon>
        <taxon>Streptophyta</taxon>
        <taxon>Embryophyta</taxon>
        <taxon>Tracheophyta</taxon>
        <taxon>Spermatophyta</taxon>
        <taxon>Magnoliopsida</taxon>
        <taxon>eudicotyledons</taxon>
        <taxon>Gunneridae</taxon>
        <taxon>Pentapetalae</taxon>
        <taxon>asterids</taxon>
        <taxon>Ericales</taxon>
        <taxon>Ericaceae</taxon>
        <taxon>Ericoideae</taxon>
        <taxon>Rhodoreae</taxon>
        <taxon>Rhododendron</taxon>
    </lineage>
</organism>
<dbReference type="Pfam" id="PF03735">
    <property type="entry name" value="ENT"/>
    <property type="match status" value="1"/>
</dbReference>
<reference evidence="4 5" key="1">
    <citation type="journal article" date="2019" name="Genome Biol. Evol.">
        <title>The Rhododendron genome and chromosomal organization provide insight into shared whole-genome duplications across the heath family (Ericaceae).</title>
        <authorList>
            <person name="Soza V.L."/>
            <person name="Lindsley D."/>
            <person name="Waalkes A."/>
            <person name="Ramage E."/>
            <person name="Patwardhan R.P."/>
            <person name="Burton J.N."/>
            <person name="Adey A."/>
            <person name="Kumar A."/>
            <person name="Qiu R."/>
            <person name="Shendure J."/>
            <person name="Hall B."/>
        </authorList>
    </citation>
    <scope>NUCLEOTIDE SEQUENCE [LARGE SCALE GENOMIC DNA]</scope>
    <source>
        <strain evidence="4">RSF 1966-606</strain>
    </source>
</reference>
<dbReference type="InterPro" id="IPR005491">
    <property type="entry name" value="ENT_dom"/>
</dbReference>
<feature type="non-terminal residue" evidence="4">
    <location>
        <position position="1"/>
    </location>
</feature>
<dbReference type="Proteomes" id="UP000428333">
    <property type="component" value="Linkage Group LG03"/>
</dbReference>
<sequence>MRYRKGSIVEVLSKSEVPLCSWHCAEIICGNGHNYTVKYKMDHGASDEAAVERVSRKSIRPCPPPVKKLENWVPGDVVEVFQNFSWKMAIVSKVLGKNCFLVRLVGSYLEFEVSKIDIRARQSWESGKWFVIGKQSNDNIEVRKHSKWSTLKYNKKLSSRVHNTDTRTNSHVEEELFADKDNHFQESRIGSARTQKKRQLFNCYSQVGAPAQKFRLIEKEGGRHRLLAANPSPLPEKVDAAASRTEMLGDKHVYTSLDYGRSHFSEMDMEREKPSGAVGISHAFSLEPNDADNITCSVASCSVTSNDSFKFHSRFSRDPVEDIEGNFSDAESVYHWGLEEGNGLLPCQEDLAAETRRLELHAYRCTMEALHASGPLSWEQETMVTDLRISLNISNDEHLMELRNLISSGTSIPLC</sequence>